<feature type="domain" description="Glycoside hydrolase family 2 immunoglobulin-like beta-sandwich" evidence="4">
    <location>
        <begin position="185"/>
        <end position="282"/>
    </location>
</feature>
<dbReference type="InterPro" id="IPR017853">
    <property type="entry name" value="GH"/>
</dbReference>
<keyword evidence="2" id="KW-0378">Hydrolase</keyword>
<proteinExistence type="inferred from homology"/>
<dbReference type="SUPFAM" id="SSF51445">
    <property type="entry name" value="(Trans)glycosidases"/>
    <property type="match status" value="1"/>
</dbReference>
<dbReference type="AlphaFoldDB" id="A0A8J8SFB8"/>
<dbReference type="InterPro" id="IPR036156">
    <property type="entry name" value="Beta-gal/glucu_dom_sf"/>
</dbReference>
<keyword evidence="3" id="KW-0326">Glycosidase</keyword>
<evidence type="ECO:0000259" key="5">
    <source>
        <dbReference type="Pfam" id="PF02836"/>
    </source>
</evidence>
<evidence type="ECO:0000259" key="4">
    <source>
        <dbReference type="Pfam" id="PF00703"/>
    </source>
</evidence>
<protein>
    <submittedName>
        <fullName evidence="7">Beta-galactosidase</fullName>
    </submittedName>
</protein>
<accession>A0A8J8SFB8</accession>
<dbReference type="InterPro" id="IPR006102">
    <property type="entry name" value="Ig-like_GH2"/>
</dbReference>
<name>A0A8J8SFB8_9FIRM</name>
<dbReference type="Gene3D" id="2.60.120.260">
    <property type="entry name" value="Galactose-binding domain-like"/>
    <property type="match status" value="1"/>
</dbReference>
<dbReference type="RefSeq" id="WP_212696656.1">
    <property type="nucleotide sequence ID" value="NZ_CP058649.1"/>
</dbReference>
<evidence type="ECO:0000256" key="3">
    <source>
        <dbReference type="ARBA" id="ARBA00023295"/>
    </source>
</evidence>
<sequence length="576" mass="66736">MTLKEKVPRPEHPRPDFKREQWMNLNGTWGFEMDFSKSGMDRKQYESKSLSGQITVPFCPESPLSRIGYTDFIPAVWYQREFVLPEAWVEKRVILHFGAADYDTQVWVNGHKVGKHKGGYSSFSWDITDYVQEGDNDLMVYVEDDTRSQTQPSGKQSAYYESFSCFYTRTTGIWQTVWLECVPLTYIKGMKVYPNVHDVCVGIKGTICGMSKDKEIRVKASYEGKEVGEAVKRLSGSTFTLDVPLSEKHVWEPGHGRLYDMTIQIVNHGEVVDEVFSYFGLRQIDVIKNQIHLNHQSVFQRLVLDQGFYADGIYTAPTEDHLKQDIQIAMDMGFNGARLHEKIFEPLFLYWADRMGYMVWGEYPNWGLDISSGEGLKHSLGEWMEALERDFNHPSIIGWCFYNETENNQDDDVVALMYKMTKQYDTTRPVIDTSGWHHVMTDIYDVHDYTQDVEIFKTFLEPLNHDGIPEENREKQQYKPGMPFFMSEYGGIKWAVGEDNGWGYGDAPKTKDAFIERYKGLTEALLFNKGVCAFCYTQLYDVEQEVNGLYTYAHRQPKFDPEIIKEINQQKAAIEA</sequence>
<feature type="domain" description="Glycoside hydrolase family 2 catalytic" evidence="5">
    <location>
        <begin position="318"/>
        <end position="491"/>
    </location>
</feature>
<dbReference type="Pfam" id="PF02836">
    <property type="entry name" value="Glyco_hydro_2_C"/>
    <property type="match status" value="1"/>
</dbReference>
<feature type="domain" description="Glycosyl hydrolases family 2 sugar binding" evidence="6">
    <location>
        <begin position="71"/>
        <end position="146"/>
    </location>
</feature>
<keyword evidence="8" id="KW-1185">Reference proteome</keyword>
<dbReference type="InterPro" id="IPR051913">
    <property type="entry name" value="GH2_Domain-Containing"/>
</dbReference>
<reference evidence="7" key="1">
    <citation type="submission" date="2020-07" db="EMBL/GenBank/DDBJ databases">
        <title>Vallitalea pronyensis genome.</title>
        <authorList>
            <person name="Postec A."/>
        </authorList>
    </citation>
    <scope>NUCLEOTIDE SEQUENCE</scope>
    <source>
        <strain evidence="7">FatNI3</strain>
    </source>
</reference>
<dbReference type="SUPFAM" id="SSF49785">
    <property type="entry name" value="Galactose-binding domain-like"/>
    <property type="match status" value="1"/>
</dbReference>
<evidence type="ECO:0000256" key="2">
    <source>
        <dbReference type="ARBA" id="ARBA00022801"/>
    </source>
</evidence>
<organism evidence="7 8">
    <name type="scientific">Vallitalea pronyensis</name>
    <dbReference type="NCBI Taxonomy" id="1348613"/>
    <lineage>
        <taxon>Bacteria</taxon>
        <taxon>Bacillati</taxon>
        <taxon>Bacillota</taxon>
        <taxon>Clostridia</taxon>
        <taxon>Lachnospirales</taxon>
        <taxon>Vallitaleaceae</taxon>
        <taxon>Vallitalea</taxon>
    </lineage>
</organism>
<dbReference type="Gene3D" id="2.60.40.10">
    <property type="entry name" value="Immunoglobulins"/>
    <property type="match status" value="1"/>
</dbReference>
<dbReference type="PANTHER" id="PTHR42732:SF3">
    <property type="entry name" value="HYDROLASE"/>
    <property type="match status" value="1"/>
</dbReference>
<dbReference type="GO" id="GO:0005975">
    <property type="term" value="P:carbohydrate metabolic process"/>
    <property type="evidence" value="ECO:0007669"/>
    <property type="project" value="InterPro"/>
</dbReference>
<dbReference type="InterPro" id="IPR006104">
    <property type="entry name" value="Glyco_hydro_2_N"/>
</dbReference>
<dbReference type="Gene3D" id="3.20.20.80">
    <property type="entry name" value="Glycosidases"/>
    <property type="match status" value="1"/>
</dbReference>
<dbReference type="InterPro" id="IPR013783">
    <property type="entry name" value="Ig-like_fold"/>
</dbReference>
<dbReference type="Pfam" id="PF02837">
    <property type="entry name" value="Glyco_hydro_2_N"/>
    <property type="match status" value="1"/>
</dbReference>
<dbReference type="GO" id="GO:0004553">
    <property type="term" value="F:hydrolase activity, hydrolyzing O-glycosyl compounds"/>
    <property type="evidence" value="ECO:0007669"/>
    <property type="project" value="InterPro"/>
</dbReference>
<evidence type="ECO:0000256" key="1">
    <source>
        <dbReference type="ARBA" id="ARBA00007401"/>
    </source>
</evidence>
<dbReference type="InterPro" id="IPR008979">
    <property type="entry name" value="Galactose-bd-like_sf"/>
</dbReference>
<evidence type="ECO:0000313" key="8">
    <source>
        <dbReference type="Proteomes" id="UP000683246"/>
    </source>
</evidence>
<evidence type="ECO:0000313" key="7">
    <source>
        <dbReference type="EMBL" id="QUI21192.1"/>
    </source>
</evidence>
<gene>
    <name evidence="7" type="ORF">HZI73_02345</name>
</gene>
<dbReference type="EMBL" id="CP058649">
    <property type="protein sequence ID" value="QUI21192.1"/>
    <property type="molecule type" value="Genomic_DNA"/>
</dbReference>
<dbReference type="Pfam" id="PF00703">
    <property type="entry name" value="Glyco_hydro_2"/>
    <property type="match status" value="1"/>
</dbReference>
<dbReference type="SUPFAM" id="SSF49303">
    <property type="entry name" value="beta-Galactosidase/glucuronidase domain"/>
    <property type="match status" value="1"/>
</dbReference>
<comment type="similarity">
    <text evidence="1">Belongs to the glycosyl hydrolase 2 family.</text>
</comment>
<dbReference type="InterPro" id="IPR006103">
    <property type="entry name" value="Glyco_hydro_2_cat"/>
</dbReference>
<dbReference type="PANTHER" id="PTHR42732">
    <property type="entry name" value="BETA-GALACTOSIDASE"/>
    <property type="match status" value="1"/>
</dbReference>
<evidence type="ECO:0000259" key="6">
    <source>
        <dbReference type="Pfam" id="PF02837"/>
    </source>
</evidence>
<dbReference type="Proteomes" id="UP000683246">
    <property type="component" value="Chromosome"/>
</dbReference>
<dbReference type="KEGG" id="vpy:HZI73_02345"/>